<keyword evidence="2" id="KW-1185">Reference proteome</keyword>
<reference evidence="1 2" key="1">
    <citation type="journal article" date="2021" name="Arch. Microbiol.">
        <title>Myceligenerans indicum sp. nov., an actinobacterium isolated from mangrove sediment of Sundarbans, India.</title>
        <authorList>
            <person name="Asha K."/>
            <person name="Bhadury P."/>
        </authorList>
    </citation>
    <scope>NUCLEOTIDE SEQUENCE [LARGE SCALE GENOMIC DNA]</scope>
    <source>
        <strain evidence="1 2">I2</strain>
    </source>
</reference>
<comment type="caution">
    <text evidence="1">The sequence shown here is derived from an EMBL/GenBank/DDBJ whole genome shotgun (WGS) entry which is preliminary data.</text>
</comment>
<dbReference type="RefSeq" id="WP_201849933.1">
    <property type="nucleotide sequence ID" value="NZ_JABBYC010000045.1"/>
</dbReference>
<evidence type="ECO:0000313" key="1">
    <source>
        <dbReference type="EMBL" id="MBL0888145.1"/>
    </source>
</evidence>
<gene>
    <name evidence="1" type="ORF">HGK34_17950</name>
</gene>
<protein>
    <submittedName>
        <fullName evidence="1">Uncharacterized protein</fullName>
    </submittedName>
</protein>
<sequence>MTSQAISDLEVKSRAFAGEIGDLLSRTIGAEKQIMSVDLGDRFVVRPAGSNAKERRVPLMVGGEHLADLNLSLDQTLDRSSDHLKTVRSDLVVYSALDRTPLIRLEYQADMRKDPVAHWQIHAERGAFSHLLSIANAKDSRRVRRPHDISTVHVPSGGERFRPCLEDLLEMLIRDCGVDYVPGWEQALEEGRMRWRVRQFRSSVRDLQSQAAEVLEQQGWTVVPPLTLQKDRLEPYRRW</sequence>
<proteinExistence type="predicted"/>
<accession>A0ABS1LPF9</accession>
<name>A0ABS1LPF9_9MICO</name>
<dbReference type="Proteomes" id="UP000675409">
    <property type="component" value="Unassembled WGS sequence"/>
</dbReference>
<organism evidence="1 2">
    <name type="scientific">Myceligenerans indicum</name>
    <dbReference type="NCBI Taxonomy" id="2593663"/>
    <lineage>
        <taxon>Bacteria</taxon>
        <taxon>Bacillati</taxon>
        <taxon>Actinomycetota</taxon>
        <taxon>Actinomycetes</taxon>
        <taxon>Micrococcales</taxon>
        <taxon>Promicromonosporaceae</taxon>
        <taxon>Myceligenerans</taxon>
    </lineage>
</organism>
<evidence type="ECO:0000313" key="2">
    <source>
        <dbReference type="Proteomes" id="UP000675409"/>
    </source>
</evidence>
<dbReference type="EMBL" id="JABBYC010000045">
    <property type="protein sequence ID" value="MBL0888145.1"/>
    <property type="molecule type" value="Genomic_DNA"/>
</dbReference>